<evidence type="ECO:0000259" key="6">
    <source>
        <dbReference type="SMART" id="SM00478"/>
    </source>
</evidence>
<evidence type="ECO:0000313" key="8">
    <source>
        <dbReference type="EMBL" id="PTK57835.1"/>
    </source>
</evidence>
<dbReference type="GO" id="GO:0032131">
    <property type="term" value="F:alkylated DNA binding"/>
    <property type="evidence" value="ECO:0007669"/>
    <property type="project" value="TreeGrafter"/>
</dbReference>
<keyword evidence="9" id="KW-0326">Glycosidase</keyword>
<dbReference type="RefSeq" id="WP_096808348.1">
    <property type="nucleotide sequence ID" value="NZ_BMCF01000001.1"/>
</dbReference>
<evidence type="ECO:0000256" key="1">
    <source>
        <dbReference type="ARBA" id="ARBA00000086"/>
    </source>
</evidence>
<dbReference type="GO" id="GO:0032993">
    <property type="term" value="C:protein-DNA complex"/>
    <property type="evidence" value="ECO:0007669"/>
    <property type="project" value="TreeGrafter"/>
</dbReference>
<reference evidence="9 11" key="3">
    <citation type="submission" date="2018-06" db="EMBL/GenBank/DDBJ databases">
        <authorList>
            <consortium name="Pathogen Informatics"/>
            <person name="Doyle S."/>
        </authorList>
    </citation>
    <scope>NUCLEOTIDE SEQUENCE [LARGE SCALE GENOMIC DNA]</scope>
    <source>
        <strain evidence="9 11">NCTC13834</strain>
    </source>
</reference>
<dbReference type="Proteomes" id="UP000664081">
    <property type="component" value="Unassembled WGS sequence"/>
</dbReference>
<dbReference type="GeneID" id="66775823"/>
<evidence type="ECO:0000313" key="11">
    <source>
        <dbReference type="Proteomes" id="UP000254412"/>
    </source>
</evidence>
<dbReference type="GO" id="GO:0006285">
    <property type="term" value="P:base-excision repair, AP site formation"/>
    <property type="evidence" value="ECO:0007669"/>
    <property type="project" value="TreeGrafter"/>
</dbReference>
<accession>A0A291JID4</accession>
<reference evidence="8" key="2">
    <citation type="submission" date="2018-03" db="EMBL/GenBank/DDBJ databases">
        <authorList>
            <person name="Keele B.F."/>
        </authorList>
    </citation>
    <scope>NUCLEOTIDE SEQUENCE</scope>
    <source>
        <strain evidence="8">SNUC 4337</strain>
    </source>
</reference>
<dbReference type="Pfam" id="PF00730">
    <property type="entry name" value="HhH-GPD"/>
    <property type="match status" value="1"/>
</dbReference>
<organism evidence="9 11">
    <name type="scientific">Staphylococcus nepalensis</name>
    <dbReference type="NCBI Taxonomy" id="214473"/>
    <lineage>
        <taxon>Bacteria</taxon>
        <taxon>Bacillati</taxon>
        <taxon>Bacillota</taxon>
        <taxon>Bacilli</taxon>
        <taxon>Bacillales</taxon>
        <taxon>Staphylococcaceae</taxon>
        <taxon>Staphylococcus</taxon>
    </lineage>
</organism>
<evidence type="ECO:0000256" key="5">
    <source>
        <dbReference type="ARBA" id="ARBA00023204"/>
    </source>
</evidence>
<evidence type="ECO:0000256" key="4">
    <source>
        <dbReference type="ARBA" id="ARBA00022763"/>
    </source>
</evidence>
<evidence type="ECO:0000256" key="2">
    <source>
        <dbReference type="ARBA" id="ARBA00010817"/>
    </source>
</evidence>
<gene>
    <name evidence="9" type="primary">alkA</name>
    <name evidence="8" type="ORF">BUZ61_11695</name>
    <name evidence="7" type="ORF">J3T88_03155</name>
    <name evidence="9" type="ORF">NCTC13834_00415</name>
</gene>
<feature type="domain" description="HhH-GPD" evidence="6">
    <location>
        <begin position="50"/>
        <end position="202"/>
    </location>
</feature>
<evidence type="ECO:0000313" key="12">
    <source>
        <dbReference type="Proteomes" id="UP000664081"/>
    </source>
</evidence>
<sequence>MTTQYINIQDYAVQELMQQDPTLAKLIQHIGNIEIHLRPDPLKSLIRSIIGQQITVKAAAAIFQRFSIAIHDIWSVQVISNLSETEMRNLGLSKSKISYVQNLLSHVEQNKLDFTALSRLNDSDAKHALTEIKGIGQWTAEVFLMFTLQRQNVLPIYDVGLQKAAQWLYQTSTLERKKQLKLCRERWSPYASIGAFYLWKAIHQNLLSYDSIDSLTNE</sequence>
<keyword evidence="9" id="KW-0378">Hydrolase</keyword>
<dbReference type="SUPFAM" id="SSF48150">
    <property type="entry name" value="DNA-glycosylase"/>
    <property type="match status" value="1"/>
</dbReference>
<dbReference type="GO" id="GO:0005737">
    <property type="term" value="C:cytoplasm"/>
    <property type="evidence" value="ECO:0007669"/>
    <property type="project" value="TreeGrafter"/>
</dbReference>
<evidence type="ECO:0000313" key="7">
    <source>
        <dbReference type="EMBL" id="MBO1226320.1"/>
    </source>
</evidence>
<dbReference type="PANTHER" id="PTHR43003:SF5">
    <property type="entry name" value="DNA-3-METHYLADENINE GLYCOSYLASE"/>
    <property type="match status" value="1"/>
</dbReference>
<dbReference type="AlphaFoldDB" id="A0A291JID4"/>
<reference evidence="8 10" key="1">
    <citation type="journal article" date="2016" name="Front. Microbiol.">
        <title>Comprehensive Phylogenetic Analysis of Bovine Non-aureus Staphylococci Species Based on Whole-Genome Sequencing.</title>
        <authorList>
            <person name="Naushad S."/>
            <person name="Barkema H.W."/>
            <person name="Luby C."/>
            <person name="Condas L.A."/>
            <person name="Nobrega D.B."/>
            <person name="Carson D.A."/>
            <person name="De Buck J."/>
        </authorList>
    </citation>
    <scope>NUCLEOTIDE SEQUENCE [LARGE SCALE GENOMIC DNA]</scope>
    <source>
        <strain evidence="8 10">SNUC 4337</strain>
    </source>
</reference>
<dbReference type="InterPro" id="IPR051912">
    <property type="entry name" value="Alkylbase_DNA_Glycosylase/TA"/>
</dbReference>
<dbReference type="EC" id="3.2.2.21" evidence="3"/>
<evidence type="ECO:0000313" key="9">
    <source>
        <dbReference type="EMBL" id="SUM54131.1"/>
    </source>
</evidence>
<dbReference type="KEGG" id="snl:BJD96_01890"/>
<dbReference type="PANTHER" id="PTHR43003">
    <property type="entry name" value="DNA-3-METHYLADENINE GLYCOSYLASE"/>
    <property type="match status" value="1"/>
</dbReference>
<dbReference type="Proteomes" id="UP000254412">
    <property type="component" value="Unassembled WGS sequence"/>
</dbReference>
<evidence type="ECO:0000313" key="10">
    <source>
        <dbReference type="Proteomes" id="UP000240400"/>
    </source>
</evidence>
<dbReference type="SMART" id="SM00478">
    <property type="entry name" value="ENDO3c"/>
    <property type="match status" value="1"/>
</dbReference>
<keyword evidence="4" id="KW-0227">DNA damage</keyword>
<dbReference type="Proteomes" id="UP000240400">
    <property type="component" value="Unassembled WGS sequence"/>
</dbReference>
<dbReference type="OrthoDB" id="9785929at2"/>
<keyword evidence="5" id="KW-0234">DNA repair</keyword>
<dbReference type="GO" id="GO:0008725">
    <property type="term" value="F:DNA-3-methyladenine glycosylase activity"/>
    <property type="evidence" value="ECO:0007669"/>
    <property type="project" value="TreeGrafter"/>
</dbReference>
<keyword evidence="12" id="KW-1185">Reference proteome</keyword>
<reference evidence="7 12" key="4">
    <citation type="submission" date="2021-03" db="EMBL/GenBank/DDBJ databases">
        <title>Staphylococci and Mammaliicocci in bats.</title>
        <authorList>
            <person name="Fountain K."/>
        </authorList>
    </citation>
    <scope>NUCLEOTIDE SEQUENCE [LARGE SCALE GENOMIC DNA]</scope>
    <source>
        <strain evidence="7 12">18_1_E_SW</strain>
    </source>
</reference>
<comment type="catalytic activity">
    <reaction evidence="1">
        <text>Hydrolysis of alkylated DNA, releasing 3-methyladenine, 3-methylguanine, 7-methylguanine and 7-methyladenine.</text>
        <dbReference type="EC" id="3.2.2.21"/>
    </reaction>
</comment>
<dbReference type="EMBL" id="UHDS01000001">
    <property type="protein sequence ID" value="SUM54131.1"/>
    <property type="molecule type" value="Genomic_DNA"/>
</dbReference>
<dbReference type="Gene3D" id="1.10.340.30">
    <property type="entry name" value="Hypothetical protein, domain 2"/>
    <property type="match status" value="1"/>
</dbReference>
<comment type="similarity">
    <text evidence="2">Belongs to the alkylbase DNA glycosidase AlkA family.</text>
</comment>
<dbReference type="GO" id="GO:0043916">
    <property type="term" value="F:DNA-7-methylguanine glycosylase activity"/>
    <property type="evidence" value="ECO:0007669"/>
    <property type="project" value="TreeGrafter"/>
</dbReference>
<dbReference type="CDD" id="cd00056">
    <property type="entry name" value="ENDO3c"/>
    <property type="match status" value="1"/>
</dbReference>
<dbReference type="EMBL" id="PZHR01000086">
    <property type="protein sequence ID" value="PTK57835.1"/>
    <property type="molecule type" value="Genomic_DNA"/>
</dbReference>
<dbReference type="FunFam" id="1.10.340.30:FF:000004">
    <property type="entry name" value="DNA-3-methyladenine glycosylase II"/>
    <property type="match status" value="1"/>
</dbReference>
<proteinExistence type="inferred from homology"/>
<evidence type="ECO:0000256" key="3">
    <source>
        <dbReference type="ARBA" id="ARBA00012000"/>
    </source>
</evidence>
<dbReference type="EMBL" id="JAFNLT010000002">
    <property type="protein sequence ID" value="MBO1226320.1"/>
    <property type="molecule type" value="Genomic_DNA"/>
</dbReference>
<dbReference type="GO" id="GO:0006307">
    <property type="term" value="P:DNA alkylation repair"/>
    <property type="evidence" value="ECO:0007669"/>
    <property type="project" value="TreeGrafter"/>
</dbReference>
<dbReference type="InterPro" id="IPR011257">
    <property type="entry name" value="DNA_glycosylase"/>
</dbReference>
<dbReference type="Gene3D" id="1.10.1670.40">
    <property type="match status" value="1"/>
</dbReference>
<name>A0A291JID4_9STAP</name>
<protein>
    <recommendedName>
        <fullName evidence="3">DNA-3-methyladenine glycosylase II</fullName>
        <ecNumber evidence="3">3.2.2.21</ecNumber>
    </recommendedName>
</protein>
<dbReference type="InterPro" id="IPR003265">
    <property type="entry name" value="HhH-GPD_domain"/>
</dbReference>